<dbReference type="AlphaFoldDB" id="A0A9P8VMQ4"/>
<keyword evidence="3" id="KW-1185">Reference proteome</keyword>
<evidence type="ECO:0000259" key="1">
    <source>
        <dbReference type="Pfam" id="PF06985"/>
    </source>
</evidence>
<protein>
    <recommendedName>
        <fullName evidence="1">Heterokaryon incompatibility domain-containing protein</fullName>
    </recommendedName>
</protein>
<dbReference type="Proteomes" id="UP000770015">
    <property type="component" value="Unassembled WGS sequence"/>
</dbReference>
<dbReference type="OrthoDB" id="2157530at2759"/>
<proteinExistence type="predicted"/>
<dbReference type="InterPro" id="IPR010730">
    <property type="entry name" value="HET"/>
</dbReference>
<evidence type="ECO:0000313" key="3">
    <source>
        <dbReference type="Proteomes" id="UP000770015"/>
    </source>
</evidence>
<evidence type="ECO:0000313" key="2">
    <source>
        <dbReference type="EMBL" id="KAH6697287.1"/>
    </source>
</evidence>
<dbReference type="PANTHER" id="PTHR33112:SF16">
    <property type="entry name" value="HETEROKARYON INCOMPATIBILITY DOMAIN-CONTAINING PROTEIN"/>
    <property type="match status" value="1"/>
</dbReference>
<dbReference type="EMBL" id="JAGSXJ010000001">
    <property type="protein sequence ID" value="KAH6697287.1"/>
    <property type="molecule type" value="Genomic_DNA"/>
</dbReference>
<accession>A0A9P8VMQ4</accession>
<dbReference type="PANTHER" id="PTHR33112">
    <property type="entry name" value="DOMAIN PROTEIN, PUTATIVE-RELATED"/>
    <property type="match status" value="1"/>
</dbReference>
<sequence>MRLTPPKPHRPYFTLKTPQNSSAMADIAQELNRWHAERFSSEVDDKIRLAYLFSPEWDTRINTQWTAYDELEKRRAASKTPRLKWQDGVEGERDAASSVRKKSFVPIHQRLWPMRPLWVHLNSYHNRPDHDDEQRHNGWASMLDSWKEIQRLMRDDKAFRDSLSPTQQRSFQLLLSWWQAEYCDQELLDTAIGCLERCRPLKITFDPSSNRRLERIAKSVATDTSLYHAKLFRNFLLEFHPLAWEPFISHHRLFLLQYSRYKAACAATMQKLSHAILYPVAVTPKRYPRVIQNDTDTQRLIGQQTSIKPYYLWDSSTQKTVVVAELSACPEYVCISHTWGRWRPKDRTSVEVPGIPWLVPENTLYDVRDVPEQLVRLKHRYIWLDLFCIPQDKSKRAEIEISRQTFIFQGSSHCIAWVYDVESWDGVGAALDWICLRSLSILSHRHTDVISKRVPKATTAAQTPMELLTRKPLEGVPPSDDPYEVISGDPSGWLSSLWTLQECVLCPDIELYSRTWVRLEDRRGSPISLRALMVFLRKTERHCWLKGPIETPFSKPDEHDTAIINHPDRDQRASVRKWSYPGAVRDLFYLCMMTRLDNVLTSGSPTTVLTNSNLRVCSRSRAPAIMSAVGVTEWYLKSPSKKREEQLVFGKYPLSFLREAASKFGAIFYESMANKMPRSRSTQELRHILLRGEREGTMLPVSKSPAWINGDKTTDTRSPEWFSKISGSVEHTYIDRQDHPSVSKWSIEEDGSVSMSSAGIALTSKDESQARKIVGHIYCATAEMDADGRAVAVVKGVEDMLETLRGLRNGSRVIYAVALYHDLGRLYGVLLEMLPISVFGKHYLNKIGSFMMEWTDLPPTTKVDWKIL</sequence>
<organism evidence="2 3">
    <name type="scientific">Plectosphaerella plurivora</name>
    <dbReference type="NCBI Taxonomy" id="936078"/>
    <lineage>
        <taxon>Eukaryota</taxon>
        <taxon>Fungi</taxon>
        <taxon>Dikarya</taxon>
        <taxon>Ascomycota</taxon>
        <taxon>Pezizomycotina</taxon>
        <taxon>Sordariomycetes</taxon>
        <taxon>Hypocreomycetidae</taxon>
        <taxon>Glomerellales</taxon>
        <taxon>Plectosphaerellaceae</taxon>
        <taxon>Plectosphaerella</taxon>
    </lineage>
</organism>
<gene>
    <name evidence="2" type="ORF">F5X68DRAFT_238658</name>
</gene>
<dbReference type="Pfam" id="PF06985">
    <property type="entry name" value="HET"/>
    <property type="match status" value="1"/>
</dbReference>
<reference evidence="2" key="1">
    <citation type="journal article" date="2021" name="Nat. Commun.">
        <title>Genetic determinants of endophytism in the Arabidopsis root mycobiome.</title>
        <authorList>
            <person name="Mesny F."/>
            <person name="Miyauchi S."/>
            <person name="Thiergart T."/>
            <person name="Pickel B."/>
            <person name="Atanasova L."/>
            <person name="Karlsson M."/>
            <person name="Huettel B."/>
            <person name="Barry K.W."/>
            <person name="Haridas S."/>
            <person name="Chen C."/>
            <person name="Bauer D."/>
            <person name="Andreopoulos W."/>
            <person name="Pangilinan J."/>
            <person name="LaButti K."/>
            <person name="Riley R."/>
            <person name="Lipzen A."/>
            <person name="Clum A."/>
            <person name="Drula E."/>
            <person name="Henrissat B."/>
            <person name="Kohler A."/>
            <person name="Grigoriev I.V."/>
            <person name="Martin F.M."/>
            <person name="Hacquard S."/>
        </authorList>
    </citation>
    <scope>NUCLEOTIDE SEQUENCE</scope>
    <source>
        <strain evidence="2">MPI-SDFR-AT-0117</strain>
    </source>
</reference>
<name>A0A9P8VMQ4_9PEZI</name>
<feature type="domain" description="Heterokaryon incompatibility" evidence="1">
    <location>
        <begin position="332"/>
        <end position="429"/>
    </location>
</feature>
<comment type="caution">
    <text evidence="2">The sequence shown here is derived from an EMBL/GenBank/DDBJ whole genome shotgun (WGS) entry which is preliminary data.</text>
</comment>